<evidence type="ECO:0000256" key="11">
    <source>
        <dbReference type="ARBA" id="ARBA00022989"/>
    </source>
</evidence>
<dbReference type="PANTHER" id="PTHR45528">
    <property type="entry name" value="SENSOR HISTIDINE KINASE CPXA"/>
    <property type="match status" value="1"/>
</dbReference>
<comment type="subcellular location">
    <subcellularLocation>
        <location evidence="2">Cell membrane</location>
        <topology evidence="2">Multi-pass membrane protein</topology>
    </subcellularLocation>
</comment>
<dbReference type="Proteomes" id="UP000249898">
    <property type="component" value="Chromosome"/>
</dbReference>
<evidence type="ECO:0000256" key="7">
    <source>
        <dbReference type="ARBA" id="ARBA00022692"/>
    </source>
</evidence>
<proteinExistence type="predicted"/>
<accession>A0A2Z4PQX9</accession>
<dbReference type="CDD" id="cd00082">
    <property type="entry name" value="HisKA"/>
    <property type="match status" value="1"/>
</dbReference>
<keyword evidence="11 14" id="KW-1133">Transmembrane helix</keyword>
<evidence type="ECO:0000256" key="2">
    <source>
        <dbReference type="ARBA" id="ARBA00004651"/>
    </source>
</evidence>
<dbReference type="InterPro" id="IPR036890">
    <property type="entry name" value="HATPase_C_sf"/>
</dbReference>
<dbReference type="InterPro" id="IPR050398">
    <property type="entry name" value="HssS/ArlS-like"/>
</dbReference>
<evidence type="ECO:0000256" key="13">
    <source>
        <dbReference type="ARBA" id="ARBA00023136"/>
    </source>
</evidence>
<dbReference type="InterPro" id="IPR036097">
    <property type="entry name" value="HisK_dim/P_sf"/>
</dbReference>
<keyword evidence="7 14" id="KW-0812">Transmembrane</keyword>
<dbReference type="GO" id="GO:0000155">
    <property type="term" value="F:phosphorelay sensor kinase activity"/>
    <property type="evidence" value="ECO:0007669"/>
    <property type="project" value="InterPro"/>
</dbReference>
<feature type="domain" description="Signal transduction histidine kinase dimerisation/phosphoacceptor" evidence="15">
    <location>
        <begin position="236"/>
        <end position="300"/>
    </location>
</feature>
<name>A0A2Z4PQX9_9GAMM</name>
<dbReference type="RefSeq" id="WP_112137014.1">
    <property type="nucleotide sequence ID" value="NZ_CP016181.1"/>
</dbReference>
<gene>
    <name evidence="16" type="ORF">A8139_07575</name>
</gene>
<dbReference type="Pfam" id="PF00512">
    <property type="entry name" value="HisKA"/>
    <property type="match status" value="1"/>
</dbReference>
<evidence type="ECO:0000256" key="12">
    <source>
        <dbReference type="ARBA" id="ARBA00023012"/>
    </source>
</evidence>
<keyword evidence="5" id="KW-0597">Phosphoprotein</keyword>
<evidence type="ECO:0000256" key="14">
    <source>
        <dbReference type="SAM" id="Phobius"/>
    </source>
</evidence>
<evidence type="ECO:0000256" key="10">
    <source>
        <dbReference type="ARBA" id="ARBA00022840"/>
    </source>
</evidence>
<keyword evidence="4" id="KW-1003">Cell membrane</keyword>
<keyword evidence="8" id="KW-0547">Nucleotide-binding</keyword>
<evidence type="ECO:0000256" key="4">
    <source>
        <dbReference type="ARBA" id="ARBA00022475"/>
    </source>
</evidence>
<comment type="catalytic activity">
    <reaction evidence="1">
        <text>ATP + protein L-histidine = ADP + protein N-phospho-L-histidine.</text>
        <dbReference type="EC" id="2.7.13.3"/>
    </reaction>
</comment>
<dbReference type="OrthoDB" id="9121563at2"/>
<feature type="transmembrane region" description="Helical" evidence="14">
    <location>
        <begin position="164"/>
        <end position="183"/>
    </location>
</feature>
<evidence type="ECO:0000256" key="6">
    <source>
        <dbReference type="ARBA" id="ARBA00022679"/>
    </source>
</evidence>
<reference evidence="16 17" key="1">
    <citation type="submission" date="2016-06" db="EMBL/GenBank/DDBJ databases">
        <title>The sequenced genome of the ice-adhering bacterium Marinomonas primoryensis, from Antarctica.</title>
        <authorList>
            <person name="Graham L."/>
            <person name="Vance T.D.R."/>
            <person name="Davies P.L."/>
        </authorList>
    </citation>
    <scope>NUCLEOTIDE SEQUENCE [LARGE SCALE GENOMIC DNA]</scope>
    <source>
        <strain evidence="16 17">AceL</strain>
    </source>
</reference>
<protein>
    <recommendedName>
        <fullName evidence="3">histidine kinase</fullName>
        <ecNumber evidence="3">2.7.13.3</ecNumber>
    </recommendedName>
</protein>
<evidence type="ECO:0000256" key="8">
    <source>
        <dbReference type="ARBA" id="ARBA00022741"/>
    </source>
</evidence>
<evidence type="ECO:0000256" key="3">
    <source>
        <dbReference type="ARBA" id="ARBA00012438"/>
    </source>
</evidence>
<dbReference type="EC" id="2.7.13.3" evidence="3"/>
<dbReference type="SUPFAM" id="SSF47384">
    <property type="entry name" value="Homodimeric domain of signal transducing histidine kinase"/>
    <property type="match status" value="1"/>
</dbReference>
<evidence type="ECO:0000259" key="15">
    <source>
        <dbReference type="SMART" id="SM00388"/>
    </source>
</evidence>
<dbReference type="EMBL" id="CP016181">
    <property type="protein sequence ID" value="AWX99869.1"/>
    <property type="molecule type" value="Genomic_DNA"/>
</dbReference>
<evidence type="ECO:0000313" key="17">
    <source>
        <dbReference type="Proteomes" id="UP000249898"/>
    </source>
</evidence>
<sequence>MYICKKLSKKKPKSATKTLAQQLRWQIILAGIAFSFAIIISLSFITWRSVEFTIDSFLKMETYNLVKRLENNLELALPKNRTFQAYKEWEDIPIRLKQPFDHLTIEDNQIYEIKIINETGKMDYVSLLHFVDSKGQDIFALSVYDAKETDEIINSIIGNLLNDAIWLALLIFLILFGLVFWLLKRTSEPMTLLSQWAYKLKDNDHLLKEDFPIAELNDLASQLKAGINRITEYNLREQQFLKYASHEIRTPLAIIQTCLDTLDFKLSGKDKKTVQRALKASSNMNRLSSALLWLSRESEKPIEKTVVKLVPFCQQQIIDHQYLINNRDVFIQTNMSVEDIEIEADLLQIVFANLLRNACQLSGPGTIEIIIDEYSMHIKNPKNTTEPIGSSYQSFGLGLQLVSRISKKLEWTFNFLDHPSYVEVQIIWSKTSK</sequence>
<organism evidence="16 17">
    <name type="scientific">Marinomonas primoryensis</name>
    <dbReference type="NCBI Taxonomy" id="178399"/>
    <lineage>
        <taxon>Bacteria</taxon>
        <taxon>Pseudomonadati</taxon>
        <taxon>Pseudomonadota</taxon>
        <taxon>Gammaproteobacteria</taxon>
        <taxon>Oceanospirillales</taxon>
        <taxon>Oceanospirillaceae</taxon>
        <taxon>Marinomonas</taxon>
    </lineage>
</organism>
<dbReference type="AlphaFoldDB" id="A0A2Z4PQX9"/>
<keyword evidence="12" id="KW-0902">Two-component regulatory system</keyword>
<dbReference type="InterPro" id="IPR003661">
    <property type="entry name" value="HisK_dim/P_dom"/>
</dbReference>
<dbReference type="SMART" id="SM00388">
    <property type="entry name" value="HisKA"/>
    <property type="match status" value="1"/>
</dbReference>
<dbReference type="Gene3D" id="1.10.287.130">
    <property type="match status" value="1"/>
</dbReference>
<dbReference type="PANTHER" id="PTHR45528:SF1">
    <property type="entry name" value="SENSOR HISTIDINE KINASE CPXA"/>
    <property type="match status" value="1"/>
</dbReference>
<feature type="transmembrane region" description="Helical" evidence="14">
    <location>
        <begin position="27"/>
        <end position="47"/>
    </location>
</feature>
<evidence type="ECO:0000256" key="9">
    <source>
        <dbReference type="ARBA" id="ARBA00022777"/>
    </source>
</evidence>
<dbReference type="SUPFAM" id="SSF55874">
    <property type="entry name" value="ATPase domain of HSP90 chaperone/DNA topoisomerase II/histidine kinase"/>
    <property type="match status" value="1"/>
</dbReference>
<dbReference type="GO" id="GO:0005886">
    <property type="term" value="C:plasma membrane"/>
    <property type="evidence" value="ECO:0007669"/>
    <property type="project" value="UniProtKB-SubCell"/>
</dbReference>
<dbReference type="GO" id="GO:0005524">
    <property type="term" value="F:ATP binding"/>
    <property type="evidence" value="ECO:0007669"/>
    <property type="project" value="UniProtKB-KW"/>
</dbReference>
<keyword evidence="10" id="KW-0067">ATP-binding</keyword>
<keyword evidence="9" id="KW-0418">Kinase</keyword>
<evidence type="ECO:0000256" key="5">
    <source>
        <dbReference type="ARBA" id="ARBA00022553"/>
    </source>
</evidence>
<keyword evidence="6" id="KW-0808">Transferase</keyword>
<evidence type="ECO:0000313" key="16">
    <source>
        <dbReference type="EMBL" id="AWX99869.1"/>
    </source>
</evidence>
<evidence type="ECO:0000256" key="1">
    <source>
        <dbReference type="ARBA" id="ARBA00000085"/>
    </source>
</evidence>
<keyword evidence="13 14" id="KW-0472">Membrane</keyword>